<name>A0A0F8W2W8_9ZZZZ</name>
<accession>A0A0F8W2W8</accession>
<comment type="caution">
    <text evidence="1">The sequence shown here is derived from an EMBL/GenBank/DDBJ whole genome shotgun (WGS) entry which is preliminary data.</text>
</comment>
<organism evidence="1">
    <name type="scientific">marine sediment metagenome</name>
    <dbReference type="NCBI Taxonomy" id="412755"/>
    <lineage>
        <taxon>unclassified sequences</taxon>
        <taxon>metagenomes</taxon>
        <taxon>ecological metagenomes</taxon>
    </lineage>
</organism>
<sequence length="61" mass="7137">MVKRTSLKDALGGFTSNEFVWKKDKDGNKLYGGVEDEYEYAKELNKHCITYRYEMCLEAGY</sequence>
<gene>
    <name evidence="1" type="ORF">LCGC14_3120120</name>
</gene>
<dbReference type="AlphaFoldDB" id="A0A0F8W2W8"/>
<dbReference type="EMBL" id="LAZR01067772">
    <property type="protein sequence ID" value="KKK50928.1"/>
    <property type="molecule type" value="Genomic_DNA"/>
</dbReference>
<reference evidence="1" key="1">
    <citation type="journal article" date="2015" name="Nature">
        <title>Complex archaea that bridge the gap between prokaryotes and eukaryotes.</title>
        <authorList>
            <person name="Spang A."/>
            <person name="Saw J.H."/>
            <person name="Jorgensen S.L."/>
            <person name="Zaremba-Niedzwiedzka K."/>
            <person name="Martijn J."/>
            <person name="Lind A.E."/>
            <person name="van Eijk R."/>
            <person name="Schleper C."/>
            <person name="Guy L."/>
            <person name="Ettema T.J."/>
        </authorList>
    </citation>
    <scope>NUCLEOTIDE SEQUENCE</scope>
</reference>
<proteinExistence type="predicted"/>
<protein>
    <submittedName>
        <fullName evidence="1">Uncharacterized protein</fullName>
    </submittedName>
</protein>
<evidence type="ECO:0000313" key="1">
    <source>
        <dbReference type="EMBL" id="KKK50928.1"/>
    </source>
</evidence>